<dbReference type="PROSITE" id="PS00197">
    <property type="entry name" value="2FE2S_FER_1"/>
    <property type="match status" value="1"/>
</dbReference>
<name>A0A849VYL4_9HYPH</name>
<evidence type="ECO:0000313" key="14">
    <source>
        <dbReference type="Proteomes" id="UP000550508"/>
    </source>
</evidence>
<evidence type="ECO:0000256" key="10">
    <source>
        <dbReference type="ARBA" id="ARBA00061434"/>
    </source>
</evidence>
<feature type="domain" description="2Fe-2S ferredoxin-type" evidence="11">
    <location>
        <begin position="275"/>
        <end position="359"/>
    </location>
</feature>
<dbReference type="InterPro" id="IPR036010">
    <property type="entry name" value="2Fe-2S_ferredoxin-like_sf"/>
</dbReference>
<evidence type="ECO:0000256" key="5">
    <source>
        <dbReference type="ARBA" id="ARBA00022827"/>
    </source>
</evidence>
<reference evidence="13 14" key="1">
    <citation type="submission" date="2020-05" db="EMBL/GenBank/DDBJ databases">
        <authorList>
            <person name="Kim M.K."/>
        </authorList>
    </citation>
    <scope>NUCLEOTIDE SEQUENCE [LARGE SCALE GENOMIC DNA]</scope>
    <source>
        <strain evidence="13 14">BT25</strain>
    </source>
</reference>
<keyword evidence="14" id="KW-1185">Reference proteome</keyword>
<dbReference type="Gene3D" id="2.40.30.10">
    <property type="entry name" value="Translation factors"/>
    <property type="match status" value="1"/>
</dbReference>
<dbReference type="InterPro" id="IPR039261">
    <property type="entry name" value="FNR_nucleotide-bd"/>
</dbReference>
<keyword evidence="4" id="KW-0479">Metal-binding</keyword>
<dbReference type="InterPro" id="IPR050415">
    <property type="entry name" value="MRET"/>
</dbReference>
<keyword evidence="3" id="KW-0001">2Fe-2S</keyword>
<dbReference type="Pfam" id="PF00111">
    <property type="entry name" value="Fer2"/>
    <property type="match status" value="1"/>
</dbReference>
<feature type="domain" description="FAD-binding FR-type" evidence="12">
    <location>
        <begin position="17"/>
        <end position="120"/>
    </location>
</feature>
<dbReference type="InterPro" id="IPR017938">
    <property type="entry name" value="Riboflavin_synthase-like_b-brl"/>
</dbReference>
<sequence length="359" mass="39226">MLSPLSCSQDGLYWDPALNQRMTCADIRDETHDVKTFTFVCSERRYFNFSAGQYFSFEVETDGIVERRCYSISSSPLRPRSISITVKRVEGGLVSNWLHDNLAPGMEIQAQGPVGNFRVPTESEGKYLFLSGGSGITPLMSIVRAYDDAHVFPDIVFLHAGRTPQDFIFHDELEFRARTMRNFRLILLPERMGSKPGFVGAVGRLSKEYLGSAVPDLAARFTMCCGPAPFMAAVRGILGELGADPTRYLEESFDPVPDDIAVAAESPGEAIVPKFKVTFARQAKAIEVSASQSILSAAKKSGVRLPSSCASGICGTCKSKLVSGKVDMQHGGGIRQREIDAGMFLPCCSKPLTDLVVDR</sequence>
<evidence type="ECO:0000256" key="6">
    <source>
        <dbReference type="ARBA" id="ARBA00023002"/>
    </source>
</evidence>
<dbReference type="PANTHER" id="PTHR47354:SF6">
    <property type="entry name" value="NADH OXIDOREDUCTASE HCR"/>
    <property type="match status" value="1"/>
</dbReference>
<dbReference type="PRINTS" id="PR00371">
    <property type="entry name" value="FPNCR"/>
</dbReference>
<evidence type="ECO:0000256" key="2">
    <source>
        <dbReference type="ARBA" id="ARBA00022630"/>
    </source>
</evidence>
<keyword evidence="7" id="KW-0408">Iron</keyword>
<dbReference type="PANTHER" id="PTHR47354">
    <property type="entry name" value="NADH OXIDOREDUCTASE HCR"/>
    <property type="match status" value="1"/>
</dbReference>
<dbReference type="InterPro" id="IPR017927">
    <property type="entry name" value="FAD-bd_FR_type"/>
</dbReference>
<evidence type="ECO:0000259" key="12">
    <source>
        <dbReference type="PROSITE" id="PS51384"/>
    </source>
</evidence>
<dbReference type="SUPFAM" id="SSF54292">
    <property type="entry name" value="2Fe-2S ferredoxin-like"/>
    <property type="match status" value="1"/>
</dbReference>
<keyword evidence="2" id="KW-0285">Flavoprotein</keyword>
<dbReference type="Gene3D" id="3.10.20.30">
    <property type="match status" value="1"/>
</dbReference>
<comment type="similarity">
    <text evidence="10">In the N-terminal section; belongs to the FAD-binding oxidoreductase type 6 family.</text>
</comment>
<dbReference type="InterPro" id="IPR006058">
    <property type="entry name" value="2Fe2S_fd_BS"/>
</dbReference>
<evidence type="ECO:0000256" key="1">
    <source>
        <dbReference type="ARBA" id="ARBA00001974"/>
    </source>
</evidence>
<dbReference type="PROSITE" id="PS51085">
    <property type="entry name" value="2FE2S_FER_2"/>
    <property type="match status" value="1"/>
</dbReference>
<evidence type="ECO:0000259" key="11">
    <source>
        <dbReference type="PROSITE" id="PS51085"/>
    </source>
</evidence>
<dbReference type="PROSITE" id="PS51384">
    <property type="entry name" value="FAD_FR"/>
    <property type="match status" value="1"/>
</dbReference>
<dbReference type="EMBL" id="JABUMX010000004">
    <property type="protein sequence ID" value="NTS32883.1"/>
    <property type="molecule type" value="Genomic_DNA"/>
</dbReference>
<dbReference type="Pfam" id="PF00175">
    <property type="entry name" value="NAD_binding_1"/>
    <property type="match status" value="1"/>
</dbReference>
<dbReference type="RefSeq" id="WP_113281245.1">
    <property type="nucleotide sequence ID" value="NZ_JABUMX010000004.1"/>
</dbReference>
<evidence type="ECO:0000313" key="13">
    <source>
        <dbReference type="EMBL" id="NTS32883.1"/>
    </source>
</evidence>
<dbReference type="SUPFAM" id="SSF52343">
    <property type="entry name" value="Ferredoxin reductase-like, C-terminal NADP-linked domain"/>
    <property type="match status" value="1"/>
</dbReference>
<dbReference type="GO" id="GO:0016491">
    <property type="term" value="F:oxidoreductase activity"/>
    <property type="evidence" value="ECO:0007669"/>
    <property type="project" value="UniProtKB-KW"/>
</dbReference>
<dbReference type="AlphaFoldDB" id="A0A849VYL4"/>
<comment type="cofactor">
    <cofactor evidence="1">
        <name>FAD</name>
        <dbReference type="ChEBI" id="CHEBI:57692"/>
    </cofactor>
</comment>
<dbReference type="InterPro" id="IPR001433">
    <property type="entry name" value="OxRdtase_FAD/NAD-bd"/>
</dbReference>
<dbReference type="InterPro" id="IPR001709">
    <property type="entry name" value="Flavoprot_Pyr_Nucl_cyt_Rdtase"/>
</dbReference>
<accession>A0A849VYL4</accession>
<dbReference type="CDD" id="cd06215">
    <property type="entry name" value="FNR_iron_sulfur_binding_1"/>
    <property type="match status" value="1"/>
</dbReference>
<proteinExistence type="inferred from homology"/>
<dbReference type="GO" id="GO:0051537">
    <property type="term" value="F:2 iron, 2 sulfur cluster binding"/>
    <property type="evidence" value="ECO:0007669"/>
    <property type="project" value="UniProtKB-KW"/>
</dbReference>
<evidence type="ECO:0000256" key="4">
    <source>
        <dbReference type="ARBA" id="ARBA00022723"/>
    </source>
</evidence>
<comment type="cofactor">
    <cofactor evidence="9">
        <name>[2Fe-2S] cluster</name>
        <dbReference type="ChEBI" id="CHEBI:190135"/>
    </cofactor>
</comment>
<dbReference type="CDD" id="cd00207">
    <property type="entry name" value="fer2"/>
    <property type="match status" value="1"/>
</dbReference>
<dbReference type="SUPFAM" id="SSF63380">
    <property type="entry name" value="Riboflavin synthase domain-like"/>
    <property type="match status" value="1"/>
</dbReference>
<evidence type="ECO:0000256" key="7">
    <source>
        <dbReference type="ARBA" id="ARBA00023004"/>
    </source>
</evidence>
<dbReference type="Pfam" id="PF00970">
    <property type="entry name" value="FAD_binding_6"/>
    <property type="match status" value="1"/>
</dbReference>
<evidence type="ECO:0000256" key="8">
    <source>
        <dbReference type="ARBA" id="ARBA00023014"/>
    </source>
</evidence>
<dbReference type="PRINTS" id="PR00406">
    <property type="entry name" value="CYTB5RDTASE"/>
</dbReference>
<evidence type="ECO:0000256" key="9">
    <source>
        <dbReference type="ARBA" id="ARBA00034078"/>
    </source>
</evidence>
<dbReference type="InterPro" id="IPR012675">
    <property type="entry name" value="Beta-grasp_dom_sf"/>
</dbReference>
<keyword evidence="5" id="KW-0274">FAD</keyword>
<keyword evidence="6" id="KW-0560">Oxidoreductase</keyword>
<dbReference type="InterPro" id="IPR008333">
    <property type="entry name" value="Cbr1-like_FAD-bd_dom"/>
</dbReference>
<comment type="caution">
    <text evidence="13">The sequence shown here is derived from an EMBL/GenBank/DDBJ whole genome shotgun (WGS) entry which is preliminary data.</text>
</comment>
<dbReference type="InterPro" id="IPR001041">
    <property type="entry name" value="2Fe-2S_ferredoxin-type"/>
</dbReference>
<dbReference type="GO" id="GO:0046872">
    <property type="term" value="F:metal ion binding"/>
    <property type="evidence" value="ECO:0007669"/>
    <property type="project" value="UniProtKB-KW"/>
</dbReference>
<protein>
    <submittedName>
        <fullName evidence="13">Hybrid-cluster NAD(P)-dependent oxidoreductase</fullName>
    </submittedName>
</protein>
<dbReference type="Proteomes" id="UP000550508">
    <property type="component" value="Unassembled WGS sequence"/>
</dbReference>
<gene>
    <name evidence="13" type="ORF">HQ945_16615</name>
</gene>
<evidence type="ECO:0000256" key="3">
    <source>
        <dbReference type="ARBA" id="ARBA00022714"/>
    </source>
</evidence>
<organism evidence="13 14">
    <name type="scientific">Phyllobacterium pellucidum</name>
    <dbReference type="NCBI Taxonomy" id="2740464"/>
    <lineage>
        <taxon>Bacteria</taxon>
        <taxon>Pseudomonadati</taxon>
        <taxon>Pseudomonadota</taxon>
        <taxon>Alphaproteobacteria</taxon>
        <taxon>Hyphomicrobiales</taxon>
        <taxon>Phyllobacteriaceae</taxon>
        <taxon>Phyllobacterium</taxon>
    </lineage>
</organism>
<dbReference type="Gene3D" id="3.40.50.80">
    <property type="entry name" value="Nucleotide-binding domain of ferredoxin-NADP reductase (FNR) module"/>
    <property type="match status" value="1"/>
</dbReference>
<keyword evidence="8" id="KW-0411">Iron-sulfur</keyword>